<sequence length="600" mass="68060">LSMWAAWLGPALLVVVVSAMALLWRDIAWRAKGQRRSLGSLLNHYLGVRVLGWLGRRQRRRLESDTRAVQRVQEETLLGRLRKNAETSYGRLHGFGSIQDGEEFRARHPLTGYEDYRELVERVAGGEVGALTAERPSVLALTSGTSGSCRMLLSTRDTSTEFFLQGVAVCLDAMQRAHPGTQSLQRTAKFFYNPTWRQSEAGIPIGPNSSTPRSSRQLLSLYTTPAPAFEVPTEPEALYLHLLFAVKDPSLGTLESNFASTIYYAFCALQERWRELAEDVELGRVRPELAVPQEVRRDLDSRLKTLMVLGREFCSFLVIAARGPDLRTRKSLSFLAGVRALSLSTGHCSLIHEPKGKPFFKFHSQITSCRSGLSLPHVTARCPQNLNIKMIFFCRWLQNQTLISENSLLFSIEYLMFRIFILNLKSFFLYRLGDVVRVVGFHNQCPVVEFQYRRGQMLSVRGEKVSEELFYGALQRAVSLWPGAELVDYCCAESGILGHFSGGSDPHYQVFLELRGVRNLSEEQRYKLDHCLQEDSAIYKSFRFKGSIGPMRVQLVRGGAFQELRSHMLASSQACPNTFKMHRVLRRKEFVQFIQGRIIS</sequence>
<proteinExistence type="predicted"/>
<reference evidence="4" key="3">
    <citation type="submission" date="2025-09" db="UniProtKB">
        <authorList>
            <consortium name="Ensembl"/>
        </authorList>
    </citation>
    <scope>IDENTIFICATION</scope>
</reference>
<dbReference type="PANTHER" id="PTHR31901:SF9">
    <property type="entry name" value="GH3 DOMAIN-CONTAINING PROTEIN"/>
    <property type="match status" value="1"/>
</dbReference>
<evidence type="ECO:0000256" key="1">
    <source>
        <dbReference type="SAM" id="Phobius"/>
    </source>
</evidence>
<dbReference type="GO" id="GO:0016881">
    <property type="term" value="F:acid-amino acid ligase activity"/>
    <property type="evidence" value="ECO:0000318"/>
    <property type="project" value="GO_Central"/>
</dbReference>
<dbReference type="AlphaFoldDB" id="W5N485"/>
<dbReference type="Ensembl" id="ENSLOCT00000015473.1">
    <property type="protein sequence ID" value="ENSLOCP00000015444.1"/>
    <property type="gene ID" value="ENSLOCG00000012540.1"/>
</dbReference>
<organism evidence="4 5">
    <name type="scientific">Lepisosteus oculatus</name>
    <name type="common">Spotted gar</name>
    <dbReference type="NCBI Taxonomy" id="7918"/>
    <lineage>
        <taxon>Eukaryota</taxon>
        <taxon>Metazoa</taxon>
        <taxon>Chordata</taxon>
        <taxon>Craniata</taxon>
        <taxon>Vertebrata</taxon>
        <taxon>Euteleostomi</taxon>
        <taxon>Actinopterygii</taxon>
        <taxon>Neopterygii</taxon>
        <taxon>Holostei</taxon>
        <taxon>Semionotiformes</taxon>
        <taxon>Lepisosteidae</taxon>
        <taxon>Lepisosteus</taxon>
    </lineage>
</organism>
<dbReference type="SMR" id="W5N485"/>
<dbReference type="GO" id="GO:0005737">
    <property type="term" value="C:cytoplasm"/>
    <property type="evidence" value="ECO:0000318"/>
    <property type="project" value="GO_Central"/>
</dbReference>
<dbReference type="InterPro" id="IPR055378">
    <property type="entry name" value="GH3_C"/>
</dbReference>
<feature type="transmembrane region" description="Helical" evidence="1">
    <location>
        <begin position="6"/>
        <end position="24"/>
    </location>
</feature>
<dbReference type="EMBL" id="AHAT01023090">
    <property type="status" value="NOT_ANNOTATED_CDS"/>
    <property type="molecule type" value="Genomic_DNA"/>
</dbReference>
<dbReference type="Pfam" id="PF23571">
    <property type="entry name" value="GH3_M"/>
    <property type="match status" value="1"/>
</dbReference>
<dbReference type="Bgee" id="ENSLOCG00000012540">
    <property type="expression patterns" value="Expressed in intestine and 13 other cell types or tissues"/>
</dbReference>
<evidence type="ECO:0000259" key="2">
    <source>
        <dbReference type="Pfam" id="PF23571"/>
    </source>
</evidence>
<dbReference type="HOGENOM" id="CLU_016249_3_2_1"/>
<dbReference type="Proteomes" id="UP000018468">
    <property type="component" value="Linkage group LG15"/>
</dbReference>
<dbReference type="EMBL" id="AHAT01023091">
    <property type="status" value="NOT_ANNOTATED_CDS"/>
    <property type="molecule type" value="Genomic_DNA"/>
</dbReference>
<evidence type="ECO:0000259" key="3">
    <source>
        <dbReference type="Pfam" id="PF23572"/>
    </source>
</evidence>
<dbReference type="OMA" id="HECCNCL"/>
<evidence type="ECO:0000313" key="4">
    <source>
        <dbReference type="Ensembl" id="ENSLOCP00000015444.1"/>
    </source>
</evidence>
<dbReference type="Pfam" id="PF23572">
    <property type="entry name" value="GH3_C"/>
    <property type="match status" value="1"/>
</dbReference>
<feature type="domain" description="GH3 middle" evidence="2">
    <location>
        <begin position="418"/>
        <end position="453"/>
    </location>
</feature>
<reference evidence="5" key="1">
    <citation type="submission" date="2011-12" db="EMBL/GenBank/DDBJ databases">
        <title>The Draft Genome of Lepisosteus oculatus.</title>
        <authorList>
            <consortium name="The Broad Institute Genome Assembly &amp; Analysis Group"/>
            <consortium name="Computational R&amp;D Group"/>
            <consortium name="and Sequencing Platform"/>
            <person name="Di Palma F."/>
            <person name="Alfoldi J."/>
            <person name="Johnson J."/>
            <person name="Berlin A."/>
            <person name="Gnerre S."/>
            <person name="Jaffe D."/>
            <person name="MacCallum I."/>
            <person name="Young S."/>
            <person name="Walker B.J."/>
            <person name="Lander E.S."/>
            <person name="Lindblad-Toh K."/>
        </authorList>
    </citation>
    <scope>NUCLEOTIDE SEQUENCE [LARGE SCALE GENOMIC DNA]</scope>
</reference>
<dbReference type="PANTHER" id="PTHR31901">
    <property type="entry name" value="GH3 DOMAIN-CONTAINING PROTEIN"/>
    <property type="match status" value="1"/>
</dbReference>
<dbReference type="InterPro" id="IPR055377">
    <property type="entry name" value="GH3_M"/>
</dbReference>
<keyword evidence="1" id="KW-1133">Transmembrane helix</keyword>
<dbReference type="eggNOG" id="ENOG502QPMW">
    <property type="taxonomic scope" value="Eukaryota"/>
</dbReference>
<keyword evidence="1" id="KW-0812">Transmembrane</keyword>
<evidence type="ECO:0000313" key="5">
    <source>
        <dbReference type="Proteomes" id="UP000018468"/>
    </source>
</evidence>
<accession>W5N485</accession>
<keyword evidence="1" id="KW-0472">Membrane</keyword>
<dbReference type="GeneTree" id="ENSGT00390000016401"/>
<protein>
    <submittedName>
        <fullName evidence="4">GH3 domain containing</fullName>
    </submittedName>
</protein>
<dbReference type="FunCoup" id="W5N485">
    <property type="interactions" value="17"/>
</dbReference>
<keyword evidence="5" id="KW-1185">Reference proteome</keyword>
<reference evidence="4" key="2">
    <citation type="submission" date="2025-08" db="UniProtKB">
        <authorList>
            <consortium name="Ensembl"/>
        </authorList>
    </citation>
    <scope>IDENTIFICATION</scope>
</reference>
<dbReference type="STRING" id="7918.ENSLOCP00000015444"/>
<feature type="domain" description="GH3 C-terminal" evidence="3">
    <location>
        <begin position="473"/>
        <end position="588"/>
    </location>
</feature>
<dbReference type="InParanoid" id="W5N485"/>
<dbReference type="Pfam" id="PF03321">
    <property type="entry name" value="GH3"/>
    <property type="match status" value="1"/>
</dbReference>
<name>W5N485_LEPOC</name>
<dbReference type="InterPro" id="IPR004993">
    <property type="entry name" value="GH3"/>
</dbReference>